<feature type="compositionally biased region" description="Polar residues" evidence="1">
    <location>
        <begin position="166"/>
        <end position="183"/>
    </location>
</feature>
<dbReference type="STRING" id="1076256.A0A2H3B6S9"/>
<accession>A0A2H3B6S9</accession>
<gene>
    <name evidence="2" type="ORF">ARMSODRAFT_1022200</name>
</gene>
<feature type="compositionally biased region" description="Basic and acidic residues" evidence="1">
    <location>
        <begin position="122"/>
        <end position="136"/>
    </location>
</feature>
<sequence length="578" mass="64225">MHILAAYYEALLLFSTIFAFWLAMFMAGLSSVRRSVTSVFNNVAKSFGANTSDESGKAHPGPRSRSSREPMPGSIVQESETRDIHHRLPAKGDTETKPESQTPPSTNTYQNVQSRTQPLKIPVKESEPKAAERNLRYSDAAKMPAKDKKVEERNVRINREQKPQSEHPQTLNKASAEDSQLSSRIAEAEKKSALVKDELVQATERNEAARKKVLELQQEIARLQQQSADEKRSLETQLQSVMKQSDIRKLEIERVNQELEKERTFRKEEHALLDLRMRELQDARAYLTTEDAISGEEIKGMTEALNTEVYQVAAFMADTLDFDGTSPADEMNKAAAARWIGEPLVGVLSSGAPKNDSEEETRHLATLAVIQTSIVQTCISLINTWSFHPNVNDHFAGLYANIRETSTSAVAGRWRAMTRARCKYQGPEKEIEGHLVNCLLRDLAPVLAVAGWKIPPSVKAESAISALSQIFRTRLGQITRKMVRLDKAMGEGVISKDAQLCWVTAGTPFEPSLMENAYGKSPDISARDVVLSTCDLGLMLSQISNDSNGAESGRGEEVQAQVLLKVKVVLHSALFEHK</sequence>
<dbReference type="Proteomes" id="UP000218334">
    <property type="component" value="Unassembled WGS sequence"/>
</dbReference>
<evidence type="ECO:0000313" key="3">
    <source>
        <dbReference type="Proteomes" id="UP000218334"/>
    </source>
</evidence>
<feature type="compositionally biased region" description="Basic and acidic residues" evidence="1">
    <location>
        <begin position="144"/>
        <end position="165"/>
    </location>
</feature>
<protein>
    <submittedName>
        <fullName evidence="2">Uncharacterized protein</fullName>
    </submittedName>
</protein>
<dbReference type="EMBL" id="KZ293445">
    <property type="protein sequence ID" value="PBK65390.1"/>
    <property type="molecule type" value="Genomic_DNA"/>
</dbReference>
<organism evidence="2 3">
    <name type="scientific">Armillaria solidipes</name>
    <dbReference type="NCBI Taxonomy" id="1076256"/>
    <lineage>
        <taxon>Eukaryota</taxon>
        <taxon>Fungi</taxon>
        <taxon>Dikarya</taxon>
        <taxon>Basidiomycota</taxon>
        <taxon>Agaricomycotina</taxon>
        <taxon>Agaricomycetes</taxon>
        <taxon>Agaricomycetidae</taxon>
        <taxon>Agaricales</taxon>
        <taxon>Marasmiineae</taxon>
        <taxon>Physalacriaceae</taxon>
        <taxon>Armillaria</taxon>
    </lineage>
</organism>
<evidence type="ECO:0000313" key="2">
    <source>
        <dbReference type="EMBL" id="PBK65390.1"/>
    </source>
</evidence>
<name>A0A2H3B6S9_9AGAR</name>
<feature type="compositionally biased region" description="Polar residues" evidence="1">
    <location>
        <begin position="99"/>
        <end position="117"/>
    </location>
</feature>
<dbReference type="AlphaFoldDB" id="A0A2H3B6S9"/>
<evidence type="ECO:0000256" key="1">
    <source>
        <dbReference type="SAM" id="MobiDB-lite"/>
    </source>
</evidence>
<proteinExistence type="predicted"/>
<feature type="region of interest" description="Disordered" evidence="1">
    <location>
        <begin position="47"/>
        <end position="183"/>
    </location>
</feature>
<keyword evidence="3" id="KW-1185">Reference proteome</keyword>
<reference evidence="3" key="1">
    <citation type="journal article" date="2017" name="Nat. Ecol. Evol.">
        <title>Genome expansion and lineage-specific genetic innovations in the forest pathogenic fungi Armillaria.</title>
        <authorList>
            <person name="Sipos G."/>
            <person name="Prasanna A.N."/>
            <person name="Walter M.C."/>
            <person name="O'Connor E."/>
            <person name="Balint B."/>
            <person name="Krizsan K."/>
            <person name="Kiss B."/>
            <person name="Hess J."/>
            <person name="Varga T."/>
            <person name="Slot J."/>
            <person name="Riley R."/>
            <person name="Boka B."/>
            <person name="Rigling D."/>
            <person name="Barry K."/>
            <person name="Lee J."/>
            <person name="Mihaltcheva S."/>
            <person name="LaButti K."/>
            <person name="Lipzen A."/>
            <person name="Waldron R."/>
            <person name="Moloney N.M."/>
            <person name="Sperisen C."/>
            <person name="Kredics L."/>
            <person name="Vagvoelgyi C."/>
            <person name="Patrignani A."/>
            <person name="Fitzpatrick D."/>
            <person name="Nagy I."/>
            <person name="Doyle S."/>
            <person name="Anderson J.B."/>
            <person name="Grigoriev I.V."/>
            <person name="Gueldener U."/>
            <person name="Muensterkoetter M."/>
            <person name="Nagy L.G."/>
        </authorList>
    </citation>
    <scope>NUCLEOTIDE SEQUENCE [LARGE SCALE GENOMIC DNA]</scope>
    <source>
        <strain evidence="3">28-4</strain>
    </source>
</reference>